<gene>
    <name evidence="1" type="ORF">Bccel_2487</name>
</gene>
<organism evidence="1 2">
    <name type="scientific">Pseudobacteroides cellulosolvens ATCC 35603 = DSM 2933</name>
    <dbReference type="NCBI Taxonomy" id="398512"/>
    <lineage>
        <taxon>Bacteria</taxon>
        <taxon>Bacillati</taxon>
        <taxon>Bacillota</taxon>
        <taxon>Clostridia</taxon>
        <taxon>Eubacteriales</taxon>
        <taxon>Oscillospiraceae</taxon>
        <taxon>Pseudobacteroides</taxon>
    </lineage>
</organism>
<keyword evidence="2" id="KW-1185">Reference proteome</keyword>
<reference evidence="2" key="1">
    <citation type="submission" date="2015-07" db="EMBL/GenBank/DDBJ databases">
        <title>Near-Complete Genome Sequence of the Cellulolytic Bacterium Bacteroides (Pseudobacteroides) cellulosolvens ATCC 35603.</title>
        <authorList>
            <person name="Dassa B."/>
            <person name="Utturkar S.M."/>
            <person name="Klingeman D.M."/>
            <person name="Hurt R.A."/>
            <person name="Keller M."/>
            <person name="Xu J."/>
            <person name="Reddy Y.H.K."/>
            <person name="Borovok I."/>
            <person name="Grinberg I.R."/>
            <person name="Lamed R."/>
            <person name="Zhivin O."/>
            <person name="Bayer E.A."/>
            <person name="Brown S.D."/>
        </authorList>
    </citation>
    <scope>NUCLEOTIDE SEQUENCE [LARGE SCALE GENOMIC DNA]</scope>
    <source>
        <strain evidence="2">DSM 2933</strain>
    </source>
</reference>
<dbReference type="STRING" id="398512.Bccel_2487"/>
<proteinExistence type="predicted"/>
<name>A0A0L6JN78_9FIRM</name>
<dbReference type="EMBL" id="LGTC01000001">
    <property type="protein sequence ID" value="KNY27219.1"/>
    <property type="molecule type" value="Genomic_DNA"/>
</dbReference>
<evidence type="ECO:0000313" key="1">
    <source>
        <dbReference type="EMBL" id="KNY27219.1"/>
    </source>
</evidence>
<evidence type="ECO:0000313" key="2">
    <source>
        <dbReference type="Proteomes" id="UP000036923"/>
    </source>
</evidence>
<accession>A0A0L6JN78</accession>
<dbReference type="RefSeq" id="WP_036945511.1">
    <property type="nucleotide sequence ID" value="NZ_JQKC01000054.1"/>
</dbReference>
<dbReference type="OrthoDB" id="641345at2"/>
<protein>
    <submittedName>
        <fullName evidence="1">Uncharacterized protein</fullName>
    </submittedName>
</protein>
<dbReference type="Proteomes" id="UP000036923">
    <property type="component" value="Unassembled WGS sequence"/>
</dbReference>
<comment type="caution">
    <text evidence="1">The sequence shown here is derived from an EMBL/GenBank/DDBJ whole genome shotgun (WGS) entry which is preliminary data.</text>
</comment>
<dbReference type="AlphaFoldDB" id="A0A0L6JN78"/>
<sequence>MKRINWIIQSNLIDDKTFEELKKAVTADNASYQEVYVIPFSDGLDIQYNCDVINIFYGTTTLIMNASKVEEYCNGIFFDNQRFQMKKYLDEWENSMLNCDGKVLTISEFVKERHSDNEEFFIRPNDDTKPFSGYVTNFTDFKEKAAWADGQGAVAITIYNRSTTPHFYNDSEIF</sequence>